<dbReference type="GO" id="GO:0005737">
    <property type="term" value="C:cytoplasm"/>
    <property type="evidence" value="ECO:0007669"/>
    <property type="project" value="InterPro"/>
</dbReference>
<dbReference type="SUPFAM" id="SSF55620">
    <property type="entry name" value="Tetrahydrobiopterin biosynthesis enzymes-like"/>
    <property type="match status" value="1"/>
</dbReference>
<dbReference type="NCBIfam" id="TIGR03139">
    <property type="entry name" value="QueF-II"/>
    <property type="match status" value="1"/>
</dbReference>
<reference evidence="5" key="1">
    <citation type="submission" date="2018-05" db="EMBL/GenBank/DDBJ databases">
        <authorList>
            <person name="Lanie J.A."/>
            <person name="Ng W.-L."/>
            <person name="Kazmierczak K.M."/>
            <person name="Andrzejewski T.M."/>
            <person name="Davidsen T.M."/>
            <person name="Wayne K.J."/>
            <person name="Tettelin H."/>
            <person name="Glass J.I."/>
            <person name="Rusch D."/>
            <person name="Podicherti R."/>
            <person name="Tsui H.-C.T."/>
            <person name="Winkler M.E."/>
        </authorList>
    </citation>
    <scope>NUCLEOTIDE SEQUENCE</scope>
</reference>
<keyword evidence="3" id="KW-0521">NADP</keyword>
<evidence type="ECO:0000256" key="2">
    <source>
        <dbReference type="ARBA" id="ARBA00022785"/>
    </source>
</evidence>
<dbReference type="InterPro" id="IPR050084">
    <property type="entry name" value="NADPH_dep_7-cyano-7-deazaG_red"/>
</dbReference>
<dbReference type="InterPro" id="IPR016856">
    <property type="entry name" value="QueF_type1"/>
</dbReference>
<dbReference type="Gene3D" id="3.30.1130.10">
    <property type="match status" value="1"/>
</dbReference>
<proteinExistence type="inferred from homology"/>
<dbReference type="GO" id="GO:0033739">
    <property type="term" value="F:preQ1 synthase activity"/>
    <property type="evidence" value="ECO:0007669"/>
    <property type="project" value="InterPro"/>
</dbReference>
<name>A0A382U920_9ZZZZ</name>
<keyword evidence="4" id="KW-0560">Oxidoreductase</keyword>
<dbReference type="HAMAP" id="MF_00818">
    <property type="entry name" value="QueF_type1"/>
    <property type="match status" value="1"/>
</dbReference>
<accession>A0A382U920</accession>
<sequence>MPGYGEKEAQSGIDAELPALETWPNQFPNYRIRLVDPEYNALCPKTGLPDFGTVTIEYEPDQKCIELKSFKMYMTAYRDLGIFYENAVNKILRDLSGACDPVWMSIVGEFSARGGITTRVEARYDRPSA</sequence>
<keyword evidence="2" id="KW-0671">Queuosine biosynthesis</keyword>
<dbReference type="AlphaFoldDB" id="A0A382U920"/>
<evidence type="ECO:0000313" key="5">
    <source>
        <dbReference type="EMBL" id="SVD30497.1"/>
    </source>
</evidence>
<gene>
    <name evidence="5" type="ORF">METZ01_LOCUS383351</name>
</gene>
<keyword evidence="1" id="KW-0963">Cytoplasm</keyword>
<evidence type="ECO:0000256" key="4">
    <source>
        <dbReference type="ARBA" id="ARBA00023002"/>
    </source>
</evidence>
<dbReference type="PANTHER" id="PTHR34354">
    <property type="entry name" value="NADPH-DEPENDENT 7-CYANO-7-DEAZAGUANINE REDUCTASE"/>
    <property type="match status" value="1"/>
</dbReference>
<dbReference type="PANTHER" id="PTHR34354:SF1">
    <property type="entry name" value="NADPH-DEPENDENT 7-CYANO-7-DEAZAGUANINE REDUCTASE"/>
    <property type="match status" value="1"/>
</dbReference>
<dbReference type="InterPro" id="IPR043133">
    <property type="entry name" value="GTP-CH-I_C/QueF"/>
</dbReference>
<organism evidence="5">
    <name type="scientific">marine metagenome</name>
    <dbReference type="NCBI Taxonomy" id="408172"/>
    <lineage>
        <taxon>unclassified sequences</taxon>
        <taxon>metagenomes</taxon>
        <taxon>ecological metagenomes</taxon>
    </lineage>
</organism>
<evidence type="ECO:0008006" key="6">
    <source>
        <dbReference type="Google" id="ProtNLM"/>
    </source>
</evidence>
<dbReference type="EMBL" id="UINC01142266">
    <property type="protein sequence ID" value="SVD30497.1"/>
    <property type="molecule type" value="Genomic_DNA"/>
</dbReference>
<dbReference type="Pfam" id="PF14489">
    <property type="entry name" value="QueF"/>
    <property type="match status" value="1"/>
</dbReference>
<dbReference type="GO" id="GO:0008616">
    <property type="term" value="P:tRNA queuosine(34) biosynthetic process"/>
    <property type="evidence" value="ECO:0007669"/>
    <property type="project" value="UniProtKB-KW"/>
</dbReference>
<dbReference type="InterPro" id="IPR029500">
    <property type="entry name" value="QueF"/>
</dbReference>
<protein>
    <recommendedName>
        <fullName evidence="6">NADPH-dependent 7-cyano-7-deazaguanine reductase N-terminal domain-containing protein</fullName>
    </recommendedName>
</protein>
<dbReference type="PIRSF" id="PIRSF027377">
    <property type="entry name" value="Nitrile_oxidored_QueF"/>
    <property type="match status" value="1"/>
</dbReference>
<evidence type="ECO:0000256" key="1">
    <source>
        <dbReference type="ARBA" id="ARBA00022490"/>
    </source>
</evidence>
<evidence type="ECO:0000256" key="3">
    <source>
        <dbReference type="ARBA" id="ARBA00022857"/>
    </source>
</evidence>